<organism evidence="2 3">
    <name type="scientific">Micropruina glycogenica</name>
    <dbReference type="NCBI Taxonomy" id="75385"/>
    <lineage>
        <taxon>Bacteria</taxon>
        <taxon>Bacillati</taxon>
        <taxon>Actinomycetota</taxon>
        <taxon>Actinomycetes</taxon>
        <taxon>Propionibacteriales</taxon>
        <taxon>Nocardioidaceae</taxon>
        <taxon>Micropruina</taxon>
    </lineage>
</organism>
<evidence type="ECO:0000259" key="1">
    <source>
        <dbReference type="Pfam" id="PF01521"/>
    </source>
</evidence>
<proteinExistence type="predicted"/>
<dbReference type="PANTHER" id="PTHR43011">
    <property type="entry name" value="IRON-SULFUR CLUSTER ASSEMBLY 2 HOMOLOG, MITOCHONDRIAL"/>
    <property type="match status" value="1"/>
</dbReference>
<dbReference type="Gene3D" id="2.60.300.12">
    <property type="entry name" value="HesB-like domain"/>
    <property type="match status" value="1"/>
</dbReference>
<dbReference type="InterPro" id="IPR017870">
    <property type="entry name" value="FeS_cluster_insertion_CS"/>
</dbReference>
<dbReference type="GO" id="GO:0005506">
    <property type="term" value="F:iron ion binding"/>
    <property type="evidence" value="ECO:0007669"/>
    <property type="project" value="TreeGrafter"/>
</dbReference>
<dbReference type="GO" id="GO:0051537">
    <property type="term" value="F:2 iron, 2 sulfur cluster binding"/>
    <property type="evidence" value="ECO:0007669"/>
    <property type="project" value="TreeGrafter"/>
</dbReference>
<dbReference type="KEGG" id="mgg:MPLG2_2453"/>
<dbReference type="RefSeq" id="WP_105186203.1">
    <property type="nucleotide sequence ID" value="NZ_BAAAGO010000031.1"/>
</dbReference>
<keyword evidence="3" id="KW-1185">Reference proteome</keyword>
<dbReference type="InterPro" id="IPR035903">
    <property type="entry name" value="HesB-like_dom_sf"/>
</dbReference>
<dbReference type="NCBIfam" id="TIGR00049">
    <property type="entry name" value="iron-sulfur cluster assembly accessory protein"/>
    <property type="match status" value="1"/>
</dbReference>
<dbReference type="EMBL" id="LT985188">
    <property type="protein sequence ID" value="SPD87483.1"/>
    <property type="molecule type" value="Genomic_DNA"/>
</dbReference>
<dbReference type="PROSITE" id="PS01152">
    <property type="entry name" value="HESB"/>
    <property type="match status" value="1"/>
</dbReference>
<accession>A0A2N9JIT1</accession>
<dbReference type="InterPro" id="IPR000361">
    <property type="entry name" value="ATAP_core_dom"/>
</dbReference>
<dbReference type="InterPro" id="IPR016092">
    <property type="entry name" value="ATAP"/>
</dbReference>
<gene>
    <name evidence="2" type="ORF">MPLG2_2453</name>
</gene>
<dbReference type="GO" id="GO:0051539">
    <property type="term" value="F:4 iron, 4 sulfur cluster binding"/>
    <property type="evidence" value="ECO:0007669"/>
    <property type="project" value="TreeGrafter"/>
</dbReference>
<dbReference type="OrthoDB" id="9801228at2"/>
<dbReference type="Proteomes" id="UP000238164">
    <property type="component" value="Chromosome 1"/>
</dbReference>
<reference evidence="2 3" key="1">
    <citation type="submission" date="2018-02" db="EMBL/GenBank/DDBJ databases">
        <authorList>
            <person name="Cohen D.B."/>
            <person name="Kent A.D."/>
        </authorList>
    </citation>
    <scope>NUCLEOTIDE SEQUENCE [LARGE SCALE GENOMIC DNA]</scope>
    <source>
        <strain evidence="2">1</strain>
    </source>
</reference>
<dbReference type="PANTHER" id="PTHR43011:SF1">
    <property type="entry name" value="IRON-SULFUR CLUSTER ASSEMBLY 2 HOMOLOG, MITOCHONDRIAL"/>
    <property type="match status" value="1"/>
</dbReference>
<dbReference type="AlphaFoldDB" id="A0A2N9JIT1"/>
<feature type="domain" description="Core" evidence="1">
    <location>
        <begin position="12"/>
        <end position="113"/>
    </location>
</feature>
<name>A0A2N9JIT1_9ACTN</name>
<evidence type="ECO:0000313" key="3">
    <source>
        <dbReference type="Proteomes" id="UP000238164"/>
    </source>
</evidence>
<dbReference type="GO" id="GO:0016226">
    <property type="term" value="P:iron-sulfur cluster assembly"/>
    <property type="evidence" value="ECO:0007669"/>
    <property type="project" value="InterPro"/>
</dbReference>
<dbReference type="SUPFAM" id="SSF89360">
    <property type="entry name" value="HesB-like domain"/>
    <property type="match status" value="1"/>
</dbReference>
<protein>
    <recommendedName>
        <fullName evidence="1">Core domain-containing protein</fullName>
    </recommendedName>
</protein>
<sequence>MSLDQQIDTDGIILTEAAALKVKDLVSQQPEESLVLRISVAPGGCSGLRYQLSLDERELDGDVTKEWFGVPVVTDRMSAPYLIGATIDFVDTIEAQGFTIDNPNAQGSCACGDSFH</sequence>
<evidence type="ECO:0000313" key="2">
    <source>
        <dbReference type="EMBL" id="SPD87483.1"/>
    </source>
</evidence>
<dbReference type="Pfam" id="PF01521">
    <property type="entry name" value="Fe-S_biosyn"/>
    <property type="match status" value="1"/>
</dbReference>